<dbReference type="GO" id="GO:0004553">
    <property type="term" value="F:hydrolase activity, hydrolyzing O-glycosyl compounds"/>
    <property type="evidence" value="ECO:0007669"/>
    <property type="project" value="TreeGrafter"/>
</dbReference>
<dbReference type="Pfam" id="PF09137">
    <property type="entry name" value="Glucodextran_N"/>
    <property type="match status" value="1"/>
</dbReference>
<proteinExistence type="predicted"/>
<protein>
    <submittedName>
        <fullName evidence="3">Glucoamylase</fullName>
    </submittedName>
</protein>
<dbReference type="InterPro" id="IPR008928">
    <property type="entry name" value="6-hairpin_glycosidase_sf"/>
</dbReference>
<dbReference type="InterPro" id="IPR012341">
    <property type="entry name" value="6hp_glycosidase-like_sf"/>
</dbReference>
<dbReference type="EMBL" id="FMZX01000008">
    <property type="protein sequence ID" value="SDD47262.1"/>
    <property type="molecule type" value="Genomic_DNA"/>
</dbReference>
<dbReference type="Proteomes" id="UP000198925">
    <property type="component" value="Unassembled WGS sequence"/>
</dbReference>
<sequence length="784" mass="84933">MNAPGAPGIRPTWTSSAKDIVGTAIGSSRLWFTMGYGIVNEVYHPRVDMPQIRDLGFIVADGRGFWTEVKRSGDYTLTTAGPGIPAMRILHRHPRFELGLRIAPEIDRDVLLIEAVLTGDADLRLYVLLAPHLGGTGEGNVAEVFVNRDRKLLCAEQGGYAVALAAAEPATQRDTWRRASAGFVGVSDGWQDFAANGAMSWIHDRAGPGNVALLGELGSRTAVLALGFGSDKEAAATLAISALLQPFDAAWHRHVRAWEAWHAGNVDSTRCLGEFRDAAHVSAMVLRVHQDKTFLGAMVASLSIPWGNSTDDSGGYHLVWPRDLVESAGALLALGGTEEARNILRYLIATQLADGRWSQNQWLGGRPHWTGIQLDEAAFPVLLAAALAEADALGGIQVADMVRKALAFIALYGPATDQDRWEETPGINAFTLATAISALVCGAELLGGEERRDILLLADDWNSRIEDWCVGADPGLMARHGIGPYYVRAASPAVFADRAAIREPVPVRNHAGECLVPADSLISTDFLQLVRFGLRRADDPVIAASVALVDALLRVETPAGPCWYRYNGDGYGEHEDGSPFNGTGRGRAWPLLTGERGHYALAAGRDAEARELLHAMIGMSSRTGLIPEQVWEAEAIPRQFLFPGRPSGSAMPLVWAHAEFMKLAASLRLGRPIDRPEAAWLRYGGVKPQAPRAHWSRRMPVGWIRQGQELRLLLDRPALVEWRPEGEAEPRPRPVVSGPLGLLLADLPTEGLESGTRLLLSIQDPATGTWMERDRPVAILPADG</sequence>
<organism evidence="3 4">
    <name type="scientific">Belnapia rosea</name>
    <dbReference type="NCBI Taxonomy" id="938405"/>
    <lineage>
        <taxon>Bacteria</taxon>
        <taxon>Pseudomonadati</taxon>
        <taxon>Pseudomonadota</taxon>
        <taxon>Alphaproteobacteria</taxon>
        <taxon>Acetobacterales</taxon>
        <taxon>Roseomonadaceae</taxon>
        <taxon>Belnapia</taxon>
    </lineage>
</organism>
<dbReference type="GO" id="GO:0016757">
    <property type="term" value="F:glycosyltransferase activity"/>
    <property type="evidence" value="ECO:0007669"/>
    <property type="project" value="UniProtKB-ARBA"/>
</dbReference>
<name>A0A1G6V162_9PROT</name>
<keyword evidence="4" id="KW-1185">Reference proteome</keyword>
<evidence type="ECO:0000313" key="4">
    <source>
        <dbReference type="Proteomes" id="UP000198925"/>
    </source>
</evidence>
<dbReference type="SUPFAM" id="SSF48208">
    <property type="entry name" value="Six-hairpin glycosidases"/>
    <property type="match status" value="1"/>
</dbReference>
<evidence type="ECO:0000259" key="2">
    <source>
        <dbReference type="Pfam" id="PF09137"/>
    </source>
</evidence>
<evidence type="ECO:0000313" key="3">
    <source>
        <dbReference type="EMBL" id="SDD47262.1"/>
    </source>
</evidence>
<dbReference type="Gene3D" id="1.50.10.10">
    <property type="match status" value="1"/>
</dbReference>
<feature type="domain" description="Glucodextranase N-terminal" evidence="2">
    <location>
        <begin position="3"/>
        <end position="262"/>
    </location>
</feature>
<evidence type="ECO:0000259" key="1">
    <source>
        <dbReference type="Pfam" id="PF00723"/>
    </source>
</evidence>
<dbReference type="InterPro" id="IPR015220">
    <property type="entry name" value="Glucodextranase_N"/>
</dbReference>
<dbReference type="InterPro" id="IPR014718">
    <property type="entry name" value="GH-type_carb-bd"/>
</dbReference>
<accession>A0A1G6V162</accession>
<reference evidence="3 4" key="1">
    <citation type="submission" date="2016-10" db="EMBL/GenBank/DDBJ databases">
        <authorList>
            <person name="de Groot N.N."/>
        </authorList>
    </citation>
    <scope>NUCLEOTIDE SEQUENCE [LARGE SCALE GENOMIC DNA]</scope>
    <source>
        <strain evidence="3 4">CPCC 100156</strain>
    </source>
</reference>
<dbReference type="STRING" id="938405.SAMN02927895_04384"/>
<dbReference type="InterPro" id="IPR011613">
    <property type="entry name" value="GH15-like"/>
</dbReference>
<dbReference type="GO" id="GO:0030246">
    <property type="term" value="F:carbohydrate binding"/>
    <property type="evidence" value="ECO:0007669"/>
    <property type="project" value="InterPro"/>
</dbReference>
<dbReference type="AlphaFoldDB" id="A0A1G6V162"/>
<dbReference type="InterPro" id="IPR011013">
    <property type="entry name" value="Gal_mutarotase_sf_dom"/>
</dbReference>
<feature type="domain" description="GH15-like" evidence="1">
    <location>
        <begin position="364"/>
        <end position="664"/>
    </location>
</feature>
<dbReference type="CDD" id="cd07430">
    <property type="entry name" value="GH15_N"/>
    <property type="match status" value="1"/>
</dbReference>
<dbReference type="PANTHER" id="PTHR31616:SF0">
    <property type="entry name" value="GLUCAN 1,4-ALPHA-GLUCOSIDASE"/>
    <property type="match status" value="1"/>
</dbReference>
<dbReference type="PANTHER" id="PTHR31616">
    <property type="entry name" value="TREHALASE"/>
    <property type="match status" value="1"/>
</dbReference>
<gene>
    <name evidence="3" type="ORF">SAMN04487779_100890</name>
</gene>
<dbReference type="Pfam" id="PF00723">
    <property type="entry name" value="Glyco_hydro_15"/>
    <property type="match status" value="2"/>
</dbReference>
<feature type="domain" description="GH15-like" evidence="1">
    <location>
        <begin position="277"/>
        <end position="345"/>
    </location>
</feature>
<dbReference type="GO" id="GO:0005975">
    <property type="term" value="P:carbohydrate metabolic process"/>
    <property type="evidence" value="ECO:0007669"/>
    <property type="project" value="InterPro"/>
</dbReference>
<dbReference type="Gene3D" id="2.70.98.10">
    <property type="match status" value="1"/>
</dbReference>
<dbReference type="RefSeq" id="WP_090663797.1">
    <property type="nucleotide sequence ID" value="NZ_FMZX01000008.1"/>
</dbReference>
<dbReference type="SUPFAM" id="SSF74650">
    <property type="entry name" value="Galactose mutarotase-like"/>
    <property type="match status" value="1"/>
</dbReference>